<feature type="transmembrane region" description="Helical" evidence="7">
    <location>
        <begin position="85"/>
        <end position="106"/>
    </location>
</feature>
<dbReference type="RefSeq" id="WP_054291574.1">
    <property type="nucleotide sequence ID" value="NZ_CP012752.1"/>
</dbReference>
<feature type="transmembrane region" description="Helical" evidence="7">
    <location>
        <begin position="263"/>
        <end position="282"/>
    </location>
</feature>
<feature type="domain" description="Major facilitator superfamily (MFS) profile" evidence="8">
    <location>
        <begin position="228"/>
        <end position="423"/>
    </location>
</feature>
<feature type="transmembrane region" description="Helical" evidence="7">
    <location>
        <begin position="389"/>
        <end position="407"/>
    </location>
</feature>
<dbReference type="PANTHER" id="PTHR23513">
    <property type="entry name" value="INTEGRAL MEMBRANE EFFLUX PROTEIN-RELATED"/>
    <property type="match status" value="1"/>
</dbReference>
<keyword evidence="10" id="KW-1185">Reference proteome</keyword>
<dbReference type="Gene3D" id="1.20.1250.20">
    <property type="entry name" value="MFS general substrate transporter like domains"/>
    <property type="match status" value="1"/>
</dbReference>
<dbReference type="AlphaFoldDB" id="A0A0N9I5H8"/>
<reference evidence="9 10" key="1">
    <citation type="submission" date="2015-07" db="EMBL/GenBank/DDBJ databases">
        <title>Genome sequencing of Kibdelosporangium phytohabitans.</title>
        <authorList>
            <person name="Qin S."/>
            <person name="Xing K."/>
        </authorList>
    </citation>
    <scope>NUCLEOTIDE SEQUENCE [LARGE SCALE GENOMIC DNA]</scope>
    <source>
        <strain evidence="9 10">KLBMP1111</strain>
    </source>
</reference>
<keyword evidence="5 7" id="KW-1133">Transmembrane helix</keyword>
<name>A0A0N9I5H8_9PSEU</name>
<evidence type="ECO:0000259" key="8">
    <source>
        <dbReference type="PROSITE" id="PS50850"/>
    </source>
</evidence>
<evidence type="ECO:0000256" key="5">
    <source>
        <dbReference type="ARBA" id="ARBA00022989"/>
    </source>
</evidence>
<feature type="transmembrane region" description="Helical" evidence="7">
    <location>
        <begin position="55"/>
        <end position="76"/>
    </location>
</feature>
<dbReference type="InterPro" id="IPR036259">
    <property type="entry name" value="MFS_trans_sf"/>
</dbReference>
<dbReference type="KEGG" id="kphy:AOZ06_24660"/>
<dbReference type="PRINTS" id="PR01035">
    <property type="entry name" value="TCRTETA"/>
</dbReference>
<feature type="transmembrane region" description="Helical" evidence="7">
    <location>
        <begin position="363"/>
        <end position="383"/>
    </location>
</feature>
<sequence length="423" mass="44186">MGARETDGGVPFLVNADFGKFWSGLTLSEIGARGVSLVFPLIAVLTFGASPSEVGYLNAAQFAPALIVPLLAGVWLDRRARRPSLLLVHFGSMTALLAVAILMATGRPAIELLFAAAFVVGLFNAISGISTQAYVPALVRPAELVTANSRIQMTYAMVQVAAPGLGGVVTGALGGVKAVVLFLLTYAAAGLCVLAIRHREVVDPPAGRTGVLSMIKEGMWFIARSRTLRVLTLQGTWINLFDQMVLTLWVLFALSAFDFSPELYGLTMAVSGVGAIVGSMVARAVGARLGTRRSIITGVGVGSVVLLVLPLVSGSKPLLVAVSVLVFFGYSFGHTLSNIFVVSTRQVITPNELLGRVTATYRFAAFGAIPIGAALGGLAGEWLGLRTALLVGVIGLVVGWVVCSILLPSDLDEARRAAAEPGR</sequence>
<dbReference type="Pfam" id="PF05977">
    <property type="entry name" value="MFS_3"/>
    <property type="match status" value="1"/>
</dbReference>
<evidence type="ECO:0000256" key="2">
    <source>
        <dbReference type="ARBA" id="ARBA00022448"/>
    </source>
</evidence>
<comment type="subcellular location">
    <subcellularLocation>
        <location evidence="1">Cell membrane</location>
        <topology evidence="1">Multi-pass membrane protein</topology>
    </subcellularLocation>
</comment>
<keyword evidence="4 7" id="KW-0812">Transmembrane</keyword>
<dbReference type="EMBL" id="CP012752">
    <property type="protein sequence ID" value="ALG09670.1"/>
    <property type="molecule type" value="Genomic_DNA"/>
</dbReference>
<dbReference type="STRING" id="860235.AOZ06_24660"/>
<evidence type="ECO:0000313" key="9">
    <source>
        <dbReference type="EMBL" id="ALG09670.1"/>
    </source>
</evidence>
<dbReference type="GO" id="GO:0022857">
    <property type="term" value="F:transmembrane transporter activity"/>
    <property type="evidence" value="ECO:0007669"/>
    <property type="project" value="InterPro"/>
</dbReference>
<organism evidence="9 10">
    <name type="scientific">Kibdelosporangium phytohabitans</name>
    <dbReference type="NCBI Taxonomy" id="860235"/>
    <lineage>
        <taxon>Bacteria</taxon>
        <taxon>Bacillati</taxon>
        <taxon>Actinomycetota</taxon>
        <taxon>Actinomycetes</taxon>
        <taxon>Pseudonocardiales</taxon>
        <taxon>Pseudonocardiaceae</taxon>
        <taxon>Kibdelosporangium</taxon>
    </lineage>
</organism>
<feature type="transmembrane region" description="Helical" evidence="7">
    <location>
        <begin position="318"/>
        <end position="342"/>
    </location>
</feature>
<accession>A0A0N9I5H8</accession>
<keyword evidence="2" id="KW-0813">Transport</keyword>
<dbReference type="PANTHER" id="PTHR23513:SF6">
    <property type="entry name" value="MAJOR FACILITATOR SUPERFAMILY ASSOCIATED DOMAIN-CONTAINING PROTEIN"/>
    <property type="match status" value="1"/>
</dbReference>
<dbReference type="GO" id="GO:0005886">
    <property type="term" value="C:plasma membrane"/>
    <property type="evidence" value="ECO:0007669"/>
    <property type="project" value="UniProtKB-SubCell"/>
</dbReference>
<dbReference type="CDD" id="cd06173">
    <property type="entry name" value="MFS_MefA_like"/>
    <property type="match status" value="1"/>
</dbReference>
<dbReference type="InterPro" id="IPR020846">
    <property type="entry name" value="MFS_dom"/>
</dbReference>
<dbReference type="InterPro" id="IPR001958">
    <property type="entry name" value="Tet-R_TetA/multi-R_MdtG-like"/>
</dbReference>
<dbReference type="InterPro" id="IPR010290">
    <property type="entry name" value="TM_effector"/>
</dbReference>
<evidence type="ECO:0000256" key="4">
    <source>
        <dbReference type="ARBA" id="ARBA00022692"/>
    </source>
</evidence>
<feature type="transmembrane region" description="Helical" evidence="7">
    <location>
        <begin position="30"/>
        <end position="49"/>
    </location>
</feature>
<dbReference type="Proteomes" id="UP000063699">
    <property type="component" value="Chromosome"/>
</dbReference>
<protein>
    <recommendedName>
        <fullName evidence="8">Major facilitator superfamily (MFS) profile domain-containing protein</fullName>
    </recommendedName>
</protein>
<evidence type="ECO:0000256" key="3">
    <source>
        <dbReference type="ARBA" id="ARBA00022475"/>
    </source>
</evidence>
<dbReference type="SUPFAM" id="SSF103473">
    <property type="entry name" value="MFS general substrate transporter"/>
    <property type="match status" value="1"/>
</dbReference>
<evidence type="ECO:0000313" key="10">
    <source>
        <dbReference type="Proteomes" id="UP000063699"/>
    </source>
</evidence>
<keyword evidence="6 7" id="KW-0472">Membrane</keyword>
<feature type="transmembrane region" description="Helical" evidence="7">
    <location>
        <begin position="236"/>
        <end position="257"/>
    </location>
</feature>
<evidence type="ECO:0000256" key="7">
    <source>
        <dbReference type="SAM" id="Phobius"/>
    </source>
</evidence>
<evidence type="ECO:0000256" key="6">
    <source>
        <dbReference type="ARBA" id="ARBA00023136"/>
    </source>
</evidence>
<feature type="transmembrane region" description="Helical" evidence="7">
    <location>
        <begin position="155"/>
        <end position="173"/>
    </location>
</feature>
<evidence type="ECO:0000256" key="1">
    <source>
        <dbReference type="ARBA" id="ARBA00004651"/>
    </source>
</evidence>
<feature type="transmembrane region" description="Helical" evidence="7">
    <location>
        <begin position="112"/>
        <end position="135"/>
    </location>
</feature>
<keyword evidence="3" id="KW-1003">Cell membrane</keyword>
<proteinExistence type="predicted"/>
<feature type="transmembrane region" description="Helical" evidence="7">
    <location>
        <begin position="294"/>
        <end position="312"/>
    </location>
</feature>
<dbReference type="PROSITE" id="PS50850">
    <property type="entry name" value="MFS"/>
    <property type="match status" value="1"/>
</dbReference>
<feature type="transmembrane region" description="Helical" evidence="7">
    <location>
        <begin position="179"/>
        <end position="196"/>
    </location>
</feature>
<gene>
    <name evidence="9" type="ORF">AOZ06_24660</name>
</gene>